<name>A0A7X5UY31_9SPHN</name>
<feature type="chain" id="PRO_5030915340" description="Lysozyme inhibitor LprI-like N-terminal domain-containing protein" evidence="1">
    <location>
        <begin position="22"/>
        <end position="224"/>
    </location>
</feature>
<dbReference type="Pfam" id="PF07007">
    <property type="entry name" value="LprI"/>
    <property type="match status" value="1"/>
</dbReference>
<accession>A0A7X5UY31</accession>
<dbReference type="RefSeq" id="WP_167298758.1">
    <property type="nucleotide sequence ID" value="NZ_JAASQV010000001.1"/>
</dbReference>
<dbReference type="EMBL" id="JAASQV010000001">
    <property type="protein sequence ID" value="NIJ64399.1"/>
    <property type="molecule type" value="Genomic_DNA"/>
</dbReference>
<keyword evidence="1" id="KW-0732">Signal</keyword>
<gene>
    <name evidence="3" type="ORF">FHR20_001330</name>
</gene>
<dbReference type="Proteomes" id="UP000564677">
    <property type="component" value="Unassembled WGS sequence"/>
</dbReference>
<dbReference type="InterPro" id="IPR009739">
    <property type="entry name" value="LprI-like_N"/>
</dbReference>
<proteinExistence type="predicted"/>
<keyword evidence="4" id="KW-1185">Reference proteome</keyword>
<evidence type="ECO:0000259" key="2">
    <source>
        <dbReference type="Pfam" id="PF07007"/>
    </source>
</evidence>
<feature type="domain" description="Lysozyme inhibitor LprI-like N-terminal" evidence="2">
    <location>
        <begin position="112"/>
        <end position="218"/>
    </location>
</feature>
<evidence type="ECO:0000313" key="4">
    <source>
        <dbReference type="Proteomes" id="UP000564677"/>
    </source>
</evidence>
<dbReference type="AlphaFoldDB" id="A0A7X5UY31"/>
<comment type="caution">
    <text evidence="3">The sequence shown here is derived from an EMBL/GenBank/DDBJ whole genome shotgun (WGS) entry which is preliminary data.</text>
</comment>
<feature type="signal peptide" evidence="1">
    <location>
        <begin position="1"/>
        <end position="21"/>
    </location>
</feature>
<organism evidence="3 4">
    <name type="scientific">Sphingomonas leidyi</name>
    <dbReference type="NCBI Taxonomy" id="68569"/>
    <lineage>
        <taxon>Bacteria</taxon>
        <taxon>Pseudomonadati</taxon>
        <taxon>Pseudomonadota</taxon>
        <taxon>Alphaproteobacteria</taxon>
        <taxon>Sphingomonadales</taxon>
        <taxon>Sphingomonadaceae</taxon>
        <taxon>Sphingomonas</taxon>
    </lineage>
</organism>
<sequence length="224" mass="24231">MIRSAALVLLALFCLVRPAAAQGAMSQDPMVEASRAKDRADRREIDRRAAAGETPARIIAAKAAAGDYLGRCPDTAYVVNEDCRFSEALALWRAKGMASARVGRALVQCGQYSQVVFNFCSGALTIAVQHDLDAEIATIRAKLTAEDREEQRACDKNEGPCAIAGHHVEALDAFHTTWLAYVDARCLYETQYSMGGSGYGGFNAGCWLQLAAAHMEQLEKPLES</sequence>
<evidence type="ECO:0000256" key="1">
    <source>
        <dbReference type="SAM" id="SignalP"/>
    </source>
</evidence>
<evidence type="ECO:0000313" key="3">
    <source>
        <dbReference type="EMBL" id="NIJ64399.1"/>
    </source>
</evidence>
<dbReference type="Gene3D" id="1.20.1270.180">
    <property type="match status" value="1"/>
</dbReference>
<reference evidence="3 4" key="1">
    <citation type="submission" date="2020-03" db="EMBL/GenBank/DDBJ databases">
        <title>Genomic Encyclopedia of Type Strains, Phase IV (KMG-IV): sequencing the most valuable type-strain genomes for metagenomic binning, comparative biology and taxonomic classification.</title>
        <authorList>
            <person name="Goeker M."/>
        </authorList>
    </citation>
    <scope>NUCLEOTIDE SEQUENCE [LARGE SCALE GENOMIC DNA]</scope>
    <source>
        <strain evidence="3 4">DSM 4733</strain>
    </source>
</reference>
<protein>
    <recommendedName>
        <fullName evidence="2">Lysozyme inhibitor LprI-like N-terminal domain-containing protein</fullName>
    </recommendedName>
</protein>